<feature type="transmembrane region" description="Helical" evidence="1">
    <location>
        <begin position="62"/>
        <end position="80"/>
    </location>
</feature>
<keyword evidence="1" id="KW-0349">Heme</keyword>
<keyword evidence="1" id="KW-1133">Transmembrane helix</keyword>
<evidence type="ECO:0000313" key="4">
    <source>
        <dbReference type="Proteomes" id="UP000282086"/>
    </source>
</evidence>
<comment type="function">
    <text evidence="1">Possible subunit of a heme lyase.</text>
</comment>
<keyword evidence="1" id="KW-0408">Iron</keyword>
<keyword evidence="1" id="KW-0472">Membrane</keyword>
<organism evidence="3 4">
    <name type="scientific">Salmonella enterica I</name>
    <dbReference type="NCBI Taxonomy" id="59201"/>
    <lineage>
        <taxon>Bacteria</taxon>
        <taxon>Pseudomonadati</taxon>
        <taxon>Pseudomonadota</taxon>
        <taxon>Gammaproteobacteria</taxon>
        <taxon>Enterobacterales</taxon>
        <taxon>Enterobacteriaceae</taxon>
        <taxon>Salmonella</taxon>
    </lineage>
</organism>
<feature type="domain" description="CcmH/CycL/Ccl2/NrfF N-terminal" evidence="2">
    <location>
        <begin position="2"/>
        <end position="49"/>
    </location>
</feature>
<keyword evidence="1" id="KW-0812">Transmembrane</keyword>
<dbReference type="Proteomes" id="UP000282086">
    <property type="component" value="Chromosome"/>
</dbReference>
<keyword evidence="1" id="KW-0479">Metal-binding</keyword>
<evidence type="ECO:0000256" key="1">
    <source>
        <dbReference type="RuleBase" id="RU364112"/>
    </source>
</evidence>
<dbReference type="InterPro" id="IPR005616">
    <property type="entry name" value="CcmH/CycL/Ccl2/NrfF_N"/>
</dbReference>
<reference evidence="3 4" key="1">
    <citation type="submission" date="2018-12" db="EMBL/GenBank/DDBJ databases">
        <authorList>
            <consortium name="Pathogen Informatics"/>
        </authorList>
    </citation>
    <scope>NUCLEOTIDE SEQUENCE [LARGE SCALE GENOMIC DNA]</scope>
    <source>
        <strain evidence="3 4">NCTC129</strain>
    </source>
</reference>
<proteinExistence type="inferred from homology"/>
<gene>
    <name evidence="3" type="ORF">NCTC129_02676</name>
</gene>
<feature type="transmembrane region" description="Helical" evidence="1">
    <location>
        <begin position="12"/>
        <end position="30"/>
    </location>
</feature>
<evidence type="ECO:0000313" key="3">
    <source>
        <dbReference type="EMBL" id="VDZ96513.1"/>
    </source>
</evidence>
<dbReference type="Pfam" id="PF03918">
    <property type="entry name" value="CcmH"/>
    <property type="match status" value="1"/>
</dbReference>
<sequence>MRYNPPLNEQTLLLWALPYLLLLLVGVVAWRGEKASARRRGGTMSQSEHSTAPLRPMPVKRLAAAAVLMVAACVGGYLLTPKWQAGA</sequence>
<name>A0A447MZL8_SALET</name>
<keyword evidence="1" id="KW-0732">Signal</keyword>
<evidence type="ECO:0000259" key="2">
    <source>
        <dbReference type="Pfam" id="PF03918"/>
    </source>
</evidence>
<dbReference type="EMBL" id="LR134140">
    <property type="protein sequence ID" value="VDZ96513.1"/>
    <property type="molecule type" value="Genomic_DNA"/>
</dbReference>
<comment type="similarity">
    <text evidence="1">Belongs to the CcmH/CycL/Ccl2/NrfF family.</text>
</comment>
<dbReference type="AlphaFoldDB" id="A0A447MZL8"/>
<protein>
    <recommendedName>
        <fullName evidence="1">Cytochrome c-type biogenesis protein</fullName>
    </recommendedName>
</protein>
<dbReference type="GO" id="GO:0046872">
    <property type="term" value="F:metal ion binding"/>
    <property type="evidence" value="ECO:0007669"/>
    <property type="project" value="UniProtKB-KW"/>
</dbReference>
<accession>A0A447MZL8</accession>